<reference evidence="5" key="1">
    <citation type="journal article" date="2020" name="Stud. Mycol.">
        <title>101 Dothideomycetes genomes: a test case for predicting lifestyles and emergence of pathogens.</title>
        <authorList>
            <person name="Haridas S."/>
            <person name="Albert R."/>
            <person name="Binder M."/>
            <person name="Bloem J."/>
            <person name="Labutti K."/>
            <person name="Salamov A."/>
            <person name="Andreopoulos B."/>
            <person name="Baker S."/>
            <person name="Barry K."/>
            <person name="Bills G."/>
            <person name="Bluhm B."/>
            <person name="Cannon C."/>
            <person name="Castanera R."/>
            <person name="Culley D."/>
            <person name="Daum C."/>
            <person name="Ezra D."/>
            <person name="Gonzalez J."/>
            <person name="Henrissat B."/>
            <person name="Kuo A."/>
            <person name="Liang C."/>
            <person name="Lipzen A."/>
            <person name="Lutzoni F."/>
            <person name="Magnuson J."/>
            <person name="Mondo S."/>
            <person name="Nolan M."/>
            <person name="Ohm R."/>
            <person name="Pangilinan J."/>
            <person name="Park H.-J."/>
            <person name="Ramirez L."/>
            <person name="Alfaro M."/>
            <person name="Sun H."/>
            <person name="Tritt A."/>
            <person name="Yoshinaga Y."/>
            <person name="Zwiers L.-H."/>
            <person name="Turgeon B."/>
            <person name="Goodwin S."/>
            <person name="Spatafora J."/>
            <person name="Crous P."/>
            <person name="Grigoriev I."/>
        </authorList>
    </citation>
    <scope>NUCLEOTIDE SEQUENCE</scope>
    <source>
        <strain evidence="5">ATCC 74209</strain>
    </source>
</reference>
<comment type="caution">
    <text evidence="5">The sequence shown here is derived from an EMBL/GenBank/DDBJ whole genome shotgun (WGS) entry which is preliminary data.</text>
</comment>
<name>A0A9P4JJV3_9PLEO</name>
<dbReference type="SUPFAM" id="SSF55658">
    <property type="entry name" value="L9 N-domain-like"/>
    <property type="match status" value="1"/>
</dbReference>
<dbReference type="GO" id="GO:1990904">
    <property type="term" value="C:ribonucleoprotein complex"/>
    <property type="evidence" value="ECO:0007669"/>
    <property type="project" value="UniProtKB-KW"/>
</dbReference>
<evidence type="ECO:0000256" key="2">
    <source>
        <dbReference type="ARBA" id="ARBA00022980"/>
    </source>
</evidence>
<dbReference type="InterPro" id="IPR036935">
    <property type="entry name" value="Ribosomal_bL9_N_sf"/>
</dbReference>
<dbReference type="Pfam" id="PF01281">
    <property type="entry name" value="Ribosomal_L9_N"/>
    <property type="match status" value="1"/>
</dbReference>
<dbReference type="InterPro" id="IPR000244">
    <property type="entry name" value="Ribosomal_bL9"/>
</dbReference>
<dbReference type="PANTHER" id="PTHR21368">
    <property type="entry name" value="50S RIBOSOMAL PROTEIN L9"/>
    <property type="match status" value="1"/>
</dbReference>
<dbReference type="GO" id="GO:0005840">
    <property type="term" value="C:ribosome"/>
    <property type="evidence" value="ECO:0007669"/>
    <property type="project" value="UniProtKB-KW"/>
</dbReference>
<proteinExistence type="inferred from homology"/>
<accession>A0A9P4JJV3</accession>
<dbReference type="AlphaFoldDB" id="A0A9P4JJV3"/>
<feature type="domain" description="Ribosomal protein L9" evidence="4">
    <location>
        <begin position="52"/>
        <end position="96"/>
    </location>
</feature>
<dbReference type="GO" id="GO:0003735">
    <property type="term" value="F:structural constituent of ribosome"/>
    <property type="evidence" value="ECO:0007669"/>
    <property type="project" value="InterPro"/>
</dbReference>
<dbReference type="Proteomes" id="UP000799536">
    <property type="component" value="Unassembled WGS sequence"/>
</dbReference>
<dbReference type="EMBL" id="ML994009">
    <property type="protein sequence ID" value="KAF2200702.1"/>
    <property type="molecule type" value="Genomic_DNA"/>
</dbReference>
<dbReference type="GO" id="GO:0006412">
    <property type="term" value="P:translation"/>
    <property type="evidence" value="ECO:0007669"/>
    <property type="project" value="InterPro"/>
</dbReference>
<evidence type="ECO:0000256" key="3">
    <source>
        <dbReference type="ARBA" id="ARBA00023274"/>
    </source>
</evidence>
<evidence type="ECO:0000313" key="5">
    <source>
        <dbReference type="EMBL" id="KAF2200702.1"/>
    </source>
</evidence>
<keyword evidence="3" id="KW-0687">Ribonucleoprotein</keyword>
<comment type="similarity">
    <text evidence="1">Belongs to the bacterial ribosomal protein bL9 family.</text>
</comment>
<gene>
    <name evidence="5" type="ORF">GQ43DRAFT_395835</name>
</gene>
<dbReference type="InterPro" id="IPR020070">
    <property type="entry name" value="Ribosomal_bL9_N"/>
</dbReference>
<evidence type="ECO:0000256" key="1">
    <source>
        <dbReference type="ARBA" id="ARBA00010605"/>
    </source>
</evidence>
<dbReference type="InterPro" id="IPR009027">
    <property type="entry name" value="Ribosomal_bL9/RNase_H1_N"/>
</dbReference>
<dbReference type="OrthoDB" id="5555409at2759"/>
<evidence type="ECO:0000313" key="6">
    <source>
        <dbReference type="Proteomes" id="UP000799536"/>
    </source>
</evidence>
<evidence type="ECO:0000259" key="4">
    <source>
        <dbReference type="Pfam" id="PF01281"/>
    </source>
</evidence>
<sequence>MAPLMRSALLPQCTSCLRRYTQIGLEAWRPLEQQRVRNISKAARKAEDSIVVKLIQDVRKFGRKGSYVPVTPALMRNKWLPMRLANYVPQAEVKQLKAQGTIIQRDFEFGVKRPLVEVETQEEDVEPTHYVRPVEIEFLSPERSMELLTTFVPPTIDFLRQPKEQDNTERMGASSAADVLSAAASRSNTGIYGSVSTGDVASTIRQALAHNDEAARVILLDKDIKFLEGTTEGDSSRIKQLGKFKVEIKVSGATEPLVRTVRIRAKSEES</sequence>
<protein>
    <recommendedName>
        <fullName evidence="4">Ribosomal protein L9 domain-containing protein</fullName>
    </recommendedName>
</protein>
<dbReference type="Gene3D" id="3.40.5.10">
    <property type="entry name" value="Ribosomal protein L9, N-terminal domain"/>
    <property type="match status" value="1"/>
</dbReference>
<keyword evidence="6" id="KW-1185">Reference proteome</keyword>
<organism evidence="5 6">
    <name type="scientific">Delitschia confertaspora ATCC 74209</name>
    <dbReference type="NCBI Taxonomy" id="1513339"/>
    <lineage>
        <taxon>Eukaryota</taxon>
        <taxon>Fungi</taxon>
        <taxon>Dikarya</taxon>
        <taxon>Ascomycota</taxon>
        <taxon>Pezizomycotina</taxon>
        <taxon>Dothideomycetes</taxon>
        <taxon>Pleosporomycetidae</taxon>
        <taxon>Pleosporales</taxon>
        <taxon>Delitschiaceae</taxon>
        <taxon>Delitschia</taxon>
    </lineage>
</organism>
<keyword evidence="2" id="KW-0689">Ribosomal protein</keyword>